<name>A0ABV0V4X0_9TELE</name>
<evidence type="ECO:0000313" key="2">
    <source>
        <dbReference type="Proteomes" id="UP001482620"/>
    </source>
</evidence>
<accession>A0ABV0V4X0</accession>
<dbReference type="EMBL" id="JAHRIQ010093210">
    <property type="protein sequence ID" value="MEQ2251152.1"/>
    <property type="molecule type" value="Genomic_DNA"/>
</dbReference>
<keyword evidence="2" id="KW-1185">Reference proteome</keyword>
<gene>
    <name evidence="1" type="ORF">ILYODFUR_007996</name>
</gene>
<protein>
    <submittedName>
        <fullName evidence="1">Uncharacterized protein</fullName>
    </submittedName>
</protein>
<comment type="caution">
    <text evidence="1">The sequence shown here is derived from an EMBL/GenBank/DDBJ whole genome shotgun (WGS) entry which is preliminary data.</text>
</comment>
<dbReference type="Proteomes" id="UP001482620">
    <property type="component" value="Unassembled WGS sequence"/>
</dbReference>
<reference evidence="1 2" key="1">
    <citation type="submission" date="2021-06" db="EMBL/GenBank/DDBJ databases">
        <authorList>
            <person name="Palmer J.M."/>
        </authorList>
    </citation>
    <scope>NUCLEOTIDE SEQUENCE [LARGE SCALE GENOMIC DNA]</scope>
    <source>
        <strain evidence="2">if_2019</strain>
        <tissue evidence="1">Muscle</tissue>
    </source>
</reference>
<sequence>MVTGGCKGKSLLRGLRNLTLCKSDKMKAFVERCPERCMKSSSQLRPKFDFMPTFKTASVAESITAHLPKHTMPKVKHGVGSIKLWGYLFQQGQGSWSADCTILQIY</sequence>
<organism evidence="1 2">
    <name type="scientific">Ilyodon furcidens</name>
    <name type="common">goldbreast splitfin</name>
    <dbReference type="NCBI Taxonomy" id="33524"/>
    <lineage>
        <taxon>Eukaryota</taxon>
        <taxon>Metazoa</taxon>
        <taxon>Chordata</taxon>
        <taxon>Craniata</taxon>
        <taxon>Vertebrata</taxon>
        <taxon>Euteleostomi</taxon>
        <taxon>Actinopterygii</taxon>
        <taxon>Neopterygii</taxon>
        <taxon>Teleostei</taxon>
        <taxon>Neoteleostei</taxon>
        <taxon>Acanthomorphata</taxon>
        <taxon>Ovalentaria</taxon>
        <taxon>Atherinomorphae</taxon>
        <taxon>Cyprinodontiformes</taxon>
        <taxon>Goodeidae</taxon>
        <taxon>Ilyodon</taxon>
    </lineage>
</organism>
<proteinExistence type="predicted"/>
<evidence type="ECO:0000313" key="1">
    <source>
        <dbReference type="EMBL" id="MEQ2251152.1"/>
    </source>
</evidence>